<comment type="caution">
    <text evidence="1">The sequence shown here is derived from an EMBL/GenBank/DDBJ whole genome shotgun (WGS) entry which is preliminary data.</text>
</comment>
<sequence>MPTIDSNSINILDFVVNQGHGVKDLAELGLETLPHQYIQPPQEHFNTTHEEENKDSIPVIDMSNSDDPNVAKAICDAAQKWGFFSDSKSWSADSCS</sequence>
<accession>A0A699R0A2</accession>
<name>A0A699R0A2_TANCI</name>
<dbReference type="AlphaFoldDB" id="A0A699R0A2"/>
<evidence type="ECO:0000313" key="1">
    <source>
        <dbReference type="EMBL" id="GFC76714.1"/>
    </source>
</evidence>
<reference evidence="1" key="1">
    <citation type="journal article" date="2019" name="Sci. Rep.">
        <title>Draft genome of Tanacetum cinerariifolium, the natural source of mosquito coil.</title>
        <authorList>
            <person name="Yamashiro T."/>
            <person name="Shiraishi A."/>
            <person name="Satake H."/>
            <person name="Nakayama K."/>
        </authorList>
    </citation>
    <scope>NUCLEOTIDE SEQUENCE</scope>
</reference>
<dbReference type="EMBL" id="BKCJ011057678">
    <property type="protein sequence ID" value="GFC76714.1"/>
    <property type="molecule type" value="Genomic_DNA"/>
</dbReference>
<dbReference type="Gene3D" id="2.60.120.330">
    <property type="entry name" value="B-lactam Antibiotic, Isopenicillin N Synthase, Chain"/>
    <property type="match status" value="1"/>
</dbReference>
<dbReference type="InterPro" id="IPR027443">
    <property type="entry name" value="IPNS-like_sf"/>
</dbReference>
<dbReference type="SUPFAM" id="SSF51197">
    <property type="entry name" value="Clavaminate synthase-like"/>
    <property type="match status" value="1"/>
</dbReference>
<gene>
    <name evidence="1" type="ORF">Tci_848684</name>
</gene>
<organism evidence="1">
    <name type="scientific">Tanacetum cinerariifolium</name>
    <name type="common">Dalmatian daisy</name>
    <name type="synonym">Chrysanthemum cinerariifolium</name>
    <dbReference type="NCBI Taxonomy" id="118510"/>
    <lineage>
        <taxon>Eukaryota</taxon>
        <taxon>Viridiplantae</taxon>
        <taxon>Streptophyta</taxon>
        <taxon>Embryophyta</taxon>
        <taxon>Tracheophyta</taxon>
        <taxon>Spermatophyta</taxon>
        <taxon>Magnoliopsida</taxon>
        <taxon>eudicotyledons</taxon>
        <taxon>Gunneridae</taxon>
        <taxon>Pentapetalae</taxon>
        <taxon>asterids</taxon>
        <taxon>campanulids</taxon>
        <taxon>Asterales</taxon>
        <taxon>Asteraceae</taxon>
        <taxon>Asteroideae</taxon>
        <taxon>Anthemideae</taxon>
        <taxon>Anthemidinae</taxon>
        <taxon>Tanacetum</taxon>
    </lineage>
</organism>
<proteinExistence type="predicted"/>
<protein>
    <submittedName>
        <fullName evidence="1">2-oxoglutarate (2OG) and Fe(II)-dependent oxygenase superfamily protein</fullName>
    </submittedName>
</protein>